<dbReference type="CDD" id="cd13578">
    <property type="entry name" value="PBP2_Bug27"/>
    <property type="match status" value="1"/>
</dbReference>
<evidence type="ECO:0000313" key="4">
    <source>
        <dbReference type="Proteomes" id="UP001367030"/>
    </source>
</evidence>
<dbReference type="InterPro" id="IPR005064">
    <property type="entry name" value="BUG"/>
</dbReference>
<dbReference type="EMBL" id="JBBKZS010000004">
    <property type="protein sequence ID" value="MEJ8855114.1"/>
    <property type="molecule type" value="Genomic_DNA"/>
</dbReference>
<dbReference type="RefSeq" id="WP_340335204.1">
    <property type="nucleotide sequence ID" value="NZ_JBBKZS010000004.1"/>
</dbReference>
<dbReference type="InterPro" id="IPR042100">
    <property type="entry name" value="Bug_dom1"/>
</dbReference>
<dbReference type="PIRSF" id="PIRSF017082">
    <property type="entry name" value="YflP"/>
    <property type="match status" value="1"/>
</dbReference>
<evidence type="ECO:0000313" key="3">
    <source>
        <dbReference type="EMBL" id="MEJ8855114.1"/>
    </source>
</evidence>
<dbReference type="PANTHER" id="PTHR42928:SF5">
    <property type="entry name" value="BLR1237 PROTEIN"/>
    <property type="match status" value="1"/>
</dbReference>
<accession>A0ABU8X649</accession>
<dbReference type="SUPFAM" id="SSF53850">
    <property type="entry name" value="Periplasmic binding protein-like II"/>
    <property type="match status" value="1"/>
</dbReference>
<evidence type="ECO:0000256" key="2">
    <source>
        <dbReference type="SAM" id="SignalP"/>
    </source>
</evidence>
<protein>
    <submittedName>
        <fullName evidence="3">Tripartite tricarboxylate transporter substrate binding protein</fullName>
    </submittedName>
</protein>
<evidence type="ECO:0000256" key="1">
    <source>
        <dbReference type="ARBA" id="ARBA00006987"/>
    </source>
</evidence>
<keyword evidence="2" id="KW-0732">Signal</keyword>
<dbReference type="Proteomes" id="UP001367030">
    <property type="component" value="Unassembled WGS sequence"/>
</dbReference>
<gene>
    <name evidence="3" type="ORF">WKW79_11075</name>
</gene>
<reference evidence="3 4" key="1">
    <citation type="submission" date="2024-03" db="EMBL/GenBank/DDBJ databases">
        <title>Novel species of the genus Variovorax.</title>
        <authorList>
            <person name="Liu Q."/>
            <person name="Xin Y.-H."/>
        </authorList>
    </citation>
    <scope>NUCLEOTIDE SEQUENCE [LARGE SCALE GENOMIC DNA]</scope>
    <source>
        <strain evidence="3 4">KACC 18901</strain>
    </source>
</reference>
<dbReference type="PANTHER" id="PTHR42928">
    <property type="entry name" value="TRICARBOXYLATE-BINDING PROTEIN"/>
    <property type="match status" value="1"/>
</dbReference>
<sequence length="338" mass="35270">MNTLNRADSTTRSYRRHLLAAIALAALAGGPVVHAQTAGQAYPSRPIRLVVGFPPGGSSDATARLLGAALSTRLGQPVIVDNKPGANTVIAAQYVKSQPADGYTLLAAQSSFVISPSLQKLNYNIATDFTSVALLGVIPLVMVTPNELPAKSVSDLFAMAKAQPGKLSYASYGAGSAGHIASEQILVRAGIDMVHVPYKGSGPAIVDVMGNQVAMMLATVTASMGVAKEGKVRAIAVTSAKRVAALPAVPTLAESGLPNYELVEWEAIQAPAGTPKDVVETLNKAFRDVVSSPEVREKLANLGIEADASKSAAEVGTFMQKERDKFARIVQDRGIKVQ</sequence>
<organism evidence="3 4">
    <name type="scientific">Variovorax robiniae</name>
    <dbReference type="NCBI Taxonomy" id="1836199"/>
    <lineage>
        <taxon>Bacteria</taxon>
        <taxon>Pseudomonadati</taxon>
        <taxon>Pseudomonadota</taxon>
        <taxon>Betaproteobacteria</taxon>
        <taxon>Burkholderiales</taxon>
        <taxon>Comamonadaceae</taxon>
        <taxon>Variovorax</taxon>
    </lineage>
</organism>
<dbReference type="Pfam" id="PF03401">
    <property type="entry name" value="TctC"/>
    <property type="match status" value="1"/>
</dbReference>
<comment type="similarity">
    <text evidence="1">Belongs to the UPF0065 (bug) family.</text>
</comment>
<keyword evidence="4" id="KW-1185">Reference proteome</keyword>
<feature type="signal peptide" evidence="2">
    <location>
        <begin position="1"/>
        <end position="35"/>
    </location>
</feature>
<proteinExistence type="inferred from homology"/>
<name>A0ABU8X649_9BURK</name>
<dbReference type="Gene3D" id="3.40.190.150">
    <property type="entry name" value="Bordetella uptake gene, domain 1"/>
    <property type="match status" value="1"/>
</dbReference>
<dbReference type="Gene3D" id="3.40.190.10">
    <property type="entry name" value="Periplasmic binding protein-like II"/>
    <property type="match status" value="1"/>
</dbReference>
<feature type="chain" id="PRO_5046631143" evidence="2">
    <location>
        <begin position="36"/>
        <end position="338"/>
    </location>
</feature>
<comment type="caution">
    <text evidence="3">The sequence shown here is derived from an EMBL/GenBank/DDBJ whole genome shotgun (WGS) entry which is preliminary data.</text>
</comment>